<dbReference type="GO" id="GO:0016020">
    <property type="term" value="C:membrane"/>
    <property type="evidence" value="ECO:0007669"/>
    <property type="project" value="UniProtKB-SubCell"/>
</dbReference>
<comment type="subcellular location">
    <subcellularLocation>
        <location evidence="1">Membrane</location>
        <topology evidence="1">Multi-pass membrane protein</topology>
    </subcellularLocation>
</comment>
<dbReference type="InterPro" id="IPR033344">
    <property type="entry name" value="CURT1"/>
</dbReference>
<dbReference type="EMBL" id="JBHFFA010000001">
    <property type="protein sequence ID" value="KAL2651762.1"/>
    <property type="molecule type" value="Genomic_DNA"/>
</dbReference>
<reference evidence="4 5" key="1">
    <citation type="submission" date="2024-09" db="EMBL/GenBank/DDBJ databases">
        <title>Chromosome-scale assembly of Riccia fluitans.</title>
        <authorList>
            <person name="Paukszto L."/>
            <person name="Sawicki J."/>
            <person name="Karawczyk K."/>
            <person name="Piernik-Szablinska J."/>
            <person name="Szczecinska M."/>
            <person name="Mazdziarz M."/>
        </authorList>
    </citation>
    <scope>NUCLEOTIDE SEQUENCE [LARGE SCALE GENOMIC DNA]</scope>
    <source>
        <strain evidence="4">Rf_01</strain>
        <tissue evidence="4">Aerial parts of the thallus</tissue>
    </source>
</reference>
<dbReference type="PANTHER" id="PTHR33222">
    <property type="match status" value="1"/>
</dbReference>
<evidence type="ECO:0000256" key="2">
    <source>
        <dbReference type="SAM" id="Phobius"/>
    </source>
</evidence>
<proteinExistence type="predicted"/>
<protein>
    <recommendedName>
        <fullName evidence="3">Cyanobacterial aminoacyl-tRNA synthetase CAAD domain-containing protein</fullName>
    </recommendedName>
</protein>
<keyword evidence="5" id="KW-1185">Reference proteome</keyword>
<keyword evidence="2" id="KW-0472">Membrane</keyword>
<evidence type="ECO:0000256" key="1">
    <source>
        <dbReference type="ARBA" id="ARBA00004141"/>
    </source>
</evidence>
<keyword evidence="2" id="KW-1133">Transmembrane helix</keyword>
<feature type="transmembrane region" description="Helical" evidence="2">
    <location>
        <begin position="130"/>
        <end position="147"/>
    </location>
</feature>
<sequence>MACAAAVAGASAVTAAVTSASVSRSGVSSSAASFSPLLFKRSVFGAALKGSNASSRRVTLKLQTVRAATSDDTTDPSAQLNELVEDLKTKWDAVEDKTSVAIYAGGAFVALWLSSTLVGAINSIPLLPKLLELVGVGYTGWFIYRYLLFKSSRKELIEDLEELKGKVIGATNSVTGVDTSSTEK</sequence>
<dbReference type="Proteomes" id="UP001605036">
    <property type="component" value="Unassembled WGS sequence"/>
</dbReference>
<dbReference type="InterPro" id="IPR025564">
    <property type="entry name" value="CAAD_dom"/>
</dbReference>
<dbReference type="AlphaFoldDB" id="A0ABD1ZKC7"/>
<gene>
    <name evidence="4" type="ORF">R1flu_019890</name>
</gene>
<feature type="domain" description="Cyanobacterial aminoacyl-tRNA synthetase CAAD" evidence="3">
    <location>
        <begin position="86"/>
        <end position="169"/>
    </location>
</feature>
<evidence type="ECO:0000313" key="5">
    <source>
        <dbReference type="Proteomes" id="UP001605036"/>
    </source>
</evidence>
<evidence type="ECO:0000259" key="3">
    <source>
        <dbReference type="Pfam" id="PF14159"/>
    </source>
</evidence>
<feature type="transmembrane region" description="Helical" evidence="2">
    <location>
        <begin position="100"/>
        <end position="118"/>
    </location>
</feature>
<dbReference type="PANTHER" id="PTHR33222:SF4">
    <property type="entry name" value="PROTEIN CURVATURE THYLAKOID 1A, CHLOROPLASTIC"/>
    <property type="match status" value="1"/>
</dbReference>
<comment type="caution">
    <text evidence="4">The sequence shown here is derived from an EMBL/GenBank/DDBJ whole genome shotgun (WGS) entry which is preliminary data.</text>
</comment>
<evidence type="ECO:0000313" key="4">
    <source>
        <dbReference type="EMBL" id="KAL2651762.1"/>
    </source>
</evidence>
<name>A0ABD1ZKC7_9MARC</name>
<dbReference type="Pfam" id="PF14159">
    <property type="entry name" value="CAAD"/>
    <property type="match status" value="1"/>
</dbReference>
<keyword evidence="2" id="KW-0812">Transmembrane</keyword>
<accession>A0ABD1ZKC7</accession>
<organism evidence="4 5">
    <name type="scientific">Riccia fluitans</name>
    <dbReference type="NCBI Taxonomy" id="41844"/>
    <lineage>
        <taxon>Eukaryota</taxon>
        <taxon>Viridiplantae</taxon>
        <taxon>Streptophyta</taxon>
        <taxon>Embryophyta</taxon>
        <taxon>Marchantiophyta</taxon>
        <taxon>Marchantiopsida</taxon>
        <taxon>Marchantiidae</taxon>
        <taxon>Marchantiales</taxon>
        <taxon>Ricciaceae</taxon>
        <taxon>Riccia</taxon>
    </lineage>
</organism>